<dbReference type="Proteomes" id="UP000673552">
    <property type="component" value="Unassembled WGS sequence"/>
</dbReference>
<dbReference type="Gene3D" id="1.25.40.20">
    <property type="entry name" value="Ankyrin repeat-containing domain"/>
    <property type="match status" value="1"/>
</dbReference>
<dbReference type="OrthoDB" id="1711136at2759"/>
<dbReference type="Pfam" id="PF12796">
    <property type="entry name" value="Ank_2"/>
    <property type="match status" value="1"/>
</dbReference>
<organism evidence="4 5">
    <name type="scientific">Leishmania martiniquensis</name>
    <dbReference type="NCBI Taxonomy" id="1580590"/>
    <lineage>
        <taxon>Eukaryota</taxon>
        <taxon>Discoba</taxon>
        <taxon>Euglenozoa</taxon>
        <taxon>Kinetoplastea</taxon>
        <taxon>Metakinetoplastina</taxon>
        <taxon>Trypanosomatida</taxon>
        <taxon>Trypanosomatidae</taxon>
        <taxon>Leishmaniinae</taxon>
        <taxon>Leishmania</taxon>
    </lineage>
</organism>
<dbReference type="AlphaFoldDB" id="A0A836GTJ2"/>
<sequence length="891" mass="93710">MEFRWAAEGNTEELRQWLRAHPERVDVPAKGSHMTLLYTCISNSNRTDLASLQAGYSRYLSTVRMLCEEYKANVLAPNGGSYNTALHLAATLGATSIVRYLVEVLRTPIDCANAFGERPVQLAERHGHSECASILAAAAAAAAASIQGEQPAGQRTVPLRTASSDGLQGGSAGALAGENGRFVNLTVSDSDDGEESVSNGDVGAPAVRAANGLHGEQAGHPTSAPSPPTQLMQHCDSGISTALSVPSVGGSSAGAVAGAAQPPLRHRNLNGAGASGTPGSITPGAFVMVTPSNSAARPALPMPVRPRQEYDISNARILANPDLQGFRFAYGDGFRYIQCRDHYEIRGILPYTYRGTVYYTPVIISVYAPALTTDSSEGTASGILPVGGGTTDAAANGCEKVSSFIGPASANLSQAASPASHAATKIDVYCRYRVCLNMQSLNNFAISRKAEYLDPISGAIIPAPGDDKYQTLTAYIRNVVVRNFEAVPPLIVPTSSYAFPLRPNVSQLGSSGSADAYQHHHSHSAPAFMKDALPNRSAAHIRCAAILRDLSRFGDGLARYFPEKHRIVAYVPIFSEHKVAVLAIPQERPYATTVGQSPPPATSKASLAEIPVHVQGGKADVTQQVAAKAVVELQVRVLLQFSLTRIGGAAGESDAANGCETGMYAYPPRIYLVDAATRPLAALLDGTKPSTAAVAGTPPPAPSTLSLTAQCFAGMIKDKDTGEVLPELLRLSQESWSASGSVFDILVELQRALRGVLESFAMSYADRKSVTSLGKLSSPSAAAGDHTTGTPRKAPAAPSALDSFFTTQTAQAQPTRIGARGHGSDATQRSSAGYCLFCVQPLQPSCVLLQPCGHDGICGLCVQRLQSHCREEVFSCPVCRGAVRNVMEVFL</sequence>
<dbReference type="InterPro" id="IPR002110">
    <property type="entry name" value="Ankyrin_rpt"/>
</dbReference>
<dbReference type="InterPro" id="IPR001841">
    <property type="entry name" value="Znf_RING"/>
</dbReference>
<dbReference type="GO" id="GO:0008270">
    <property type="term" value="F:zinc ion binding"/>
    <property type="evidence" value="ECO:0007669"/>
    <property type="project" value="UniProtKB-KW"/>
</dbReference>
<dbReference type="SUPFAM" id="SSF48403">
    <property type="entry name" value="Ankyrin repeat"/>
    <property type="match status" value="1"/>
</dbReference>
<dbReference type="Gene3D" id="3.30.40.10">
    <property type="entry name" value="Zinc/RING finger domain, C3HC4 (zinc finger)"/>
    <property type="match status" value="1"/>
</dbReference>
<dbReference type="FunFam" id="3.30.40.10:FF:001138">
    <property type="entry name" value="Ankyrin_repeats_(Many_copies)/Ankyrin_repeats_(3_ copies)/Zinc_finger_-_C3HC4_type_(RING_finger )_containing_protein_-_putativ"/>
    <property type="match status" value="1"/>
</dbReference>
<comment type="caution">
    <text evidence="4">The sequence shown here is derived from an EMBL/GenBank/DDBJ whole genome shotgun (WGS) entry which is preliminary data.</text>
</comment>
<feature type="domain" description="RING-type" evidence="3">
    <location>
        <begin position="835"/>
        <end position="880"/>
    </location>
</feature>
<dbReference type="GeneID" id="92518079"/>
<dbReference type="InterPro" id="IPR036770">
    <property type="entry name" value="Ankyrin_rpt-contain_sf"/>
</dbReference>
<dbReference type="KEGG" id="lmat:92518079"/>
<proteinExistence type="predicted"/>
<feature type="region of interest" description="Disordered" evidence="2">
    <location>
        <begin position="775"/>
        <end position="796"/>
    </location>
</feature>
<feature type="region of interest" description="Disordered" evidence="2">
    <location>
        <begin position="184"/>
        <end position="205"/>
    </location>
</feature>
<evidence type="ECO:0000313" key="5">
    <source>
        <dbReference type="Proteomes" id="UP000673552"/>
    </source>
</evidence>
<name>A0A836GTJ2_9TRYP</name>
<reference evidence="5" key="2">
    <citation type="journal article" date="2021" name="Sci. Data">
        <title>Chromosome-scale genome sequencing, assembly and annotation of six genomes from subfamily Leishmaniinae.</title>
        <authorList>
            <person name="Almutairi H."/>
            <person name="Urbaniak M.D."/>
            <person name="Bates M.D."/>
            <person name="Jariyapan N."/>
            <person name="Kwakye-Nuako G."/>
            <person name="Thomaz Soccol V."/>
            <person name="Al-Salem W.S."/>
            <person name="Dillon R.J."/>
            <person name="Bates P.A."/>
            <person name="Gatherer D."/>
        </authorList>
    </citation>
    <scope>NUCLEOTIDE SEQUENCE [LARGE SCALE GENOMIC DNA]</scope>
</reference>
<accession>A0A836GTJ2</accession>
<evidence type="ECO:0000259" key="3">
    <source>
        <dbReference type="PROSITE" id="PS50089"/>
    </source>
</evidence>
<dbReference type="PROSITE" id="PS50089">
    <property type="entry name" value="ZF_RING_2"/>
    <property type="match status" value="1"/>
</dbReference>
<keyword evidence="1" id="KW-0479">Metal-binding</keyword>
<dbReference type="RefSeq" id="XP_067181594.1">
    <property type="nucleotide sequence ID" value="XM_067325567.1"/>
</dbReference>
<evidence type="ECO:0000256" key="2">
    <source>
        <dbReference type="SAM" id="MobiDB-lite"/>
    </source>
</evidence>
<evidence type="ECO:0000256" key="1">
    <source>
        <dbReference type="PROSITE-ProRule" id="PRU00175"/>
    </source>
</evidence>
<dbReference type="EMBL" id="JAFEUZ010000002">
    <property type="protein sequence ID" value="KAG5487917.1"/>
    <property type="molecule type" value="Genomic_DNA"/>
</dbReference>
<reference evidence="5" key="1">
    <citation type="journal article" date="2021" name="Microbiol. Resour. Announc.">
        <title>LGAAP: Leishmaniinae Genome Assembly and Annotation Pipeline.</title>
        <authorList>
            <person name="Almutairi H."/>
            <person name="Urbaniak M.D."/>
            <person name="Bates M.D."/>
            <person name="Jariyapan N."/>
            <person name="Kwakye-Nuako G."/>
            <person name="Thomaz-Soccol V."/>
            <person name="Al-Salem W.S."/>
            <person name="Dillon R.J."/>
            <person name="Bates P.A."/>
            <person name="Gatherer D."/>
        </authorList>
    </citation>
    <scope>NUCLEOTIDE SEQUENCE [LARGE SCALE GENOMIC DNA]</scope>
</reference>
<evidence type="ECO:0000313" key="4">
    <source>
        <dbReference type="EMBL" id="KAG5487917.1"/>
    </source>
</evidence>
<keyword evidence="1" id="KW-0863">Zinc-finger</keyword>
<keyword evidence="5" id="KW-1185">Reference proteome</keyword>
<keyword evidence="1" id="KW-0862">Zinc</keyword>
<protein>
    <recommendedName>
        <fullName evidence="3">RING-type domain-containing protein</fullName>
    </recommendedName>
</protein>
<dbReference type="InterPro" id="IPR013083">
    <property type="entry name" value="Znf_RING/FYVE/PHD"/>
</dbReference>
<gene>
    <name evidence="4" type="ORF">LSCM1_08232</name>
</gene>